<name>A0AAV6Y948_9LAMI</name>
<gene>
    <name evidence="2" type="ORF">BUALT_Bualt01G0133000</name>
</gene>
<evidence type="ECO:0000256" key="1">
    <source>
        <dbReference type="SAM" id="MobiDB-lite"/>
    </source>
</evidence>
<feature type="compositionally biased region" description="Basic and acidic residues" evidence="1">
    <location>
        <begin position="62"/>
        <end position="74"/>
    </location>
</feature>
<feature type="region of interest" description="Disordered" evidence="1">
    <location>
        <begin position="55"/>
        <end position="93"/>
    </location>
</feature>
<sequence>MGRKRKDSGRTMMDVVHETEEASSMHDITSRDWFQFRSRLDSHHIPLFLTHHMTVNSPSYSEDNHDNEDRDHSHSTSRFLVHQNRADLPYFSG</sequence>
<dbReference type="EMBL" id="WHWC01000001">
    <property type="protein sequence ID" value="KAG8390913.1"/>
    <property type="molecule type" value="Genomic_DNA"/>
</dbReference>
<protein>
    <submittedName>
        <fullName evidence="2">Uncharacterized protein</fullName>
    </submittedName>
</protein>
<evidence type="ECO:0000313" key="3">
    <source>
        <dbReference type="Proteomes" id="UP000826271"/>
    </source>
</evidence>
<comment type="caution">
    <text evidence="2">The sequence shown here is derived from an EMBL/GenBank/DDBJ whole genome shotgun (WGS) entry which is preliminary data.</text>
</comment>
<dbReference type="Proteomes" id="UP000826271">
    <property type="component" value="Unassembled WGS sequence"/>
</dbReference>
<accession>A0AAV6Y948</accession>
<organism evidence="2 3">
    <name type="scientific">Buddleja alternifolia</name>
    <dbReference type="NCBI Taxonomy" id="168488"/>
    <lineage>
        <taxon>Eukaryota</taxon>
        <taxon>Viridiplantae</taxon>
        <taxon>Streptophyta</taxon>
        <taxon>Embryophyta</taxon>
        <taxon>Tracheophyta</taxon>
        <taxon>Spermatophyta</taxon>
        <taxon>Magnoliopsida</taxon>
        <taxon>eudicotyledons</taxon>
        <taxon>Gunneridae</taxon>
        <taxon>Pentapetalae</taxon>
        <taxon>asterids</taxon>
        <taxon>lamiids</taxon>
        <taxon>Lamiales</taxon>
        <taxon>Scrophulariaceae</taxon>
        <taxon>Buddlejeae</taxon>
        <taxon>Buddleja</taxon>
    </lineage>
</organism>
<evidence type="ECO:0000313" key="2">
    <source>
        <dbReference type="EMBL" id="KAG8390913.1"/>
    </source>
</evidence>
<reference evidence="2" key="1">
    <citation type="submission" date="2019-10" db="EMBL/GenBank/DDBJ databases">
        <authorList>
            <person name="Zhang R."/>
            <person name="Pan Y."/>
            <person name="Wang J."/>
            <person name="Ma R."/>
            <person name="Yu S."/>
        </authorList>
    </citation>
    <scope>NUCLEOTIDE SEQUENCE</scope>
    <source>
        <strain evidence="2">LA-IB0</strain>
        <tissue evidence="2">Leaf</tissue>
    </source>
</reference>
<proteinExistence type="predicted"/>
<dbReference type="AlphaFoldDB" id="A0AAV6Y948"/>
<keyword evidence="3" id="KW-1185">Reference proteome</keyword>